<dbReference type="InterPro" id="IPR013762">
    <property type="entry name" value="Integrase-like_cat_sf"/>
</dbReference>
<evidence type="ECO:0000313" key="4">
    <source>
        <dbReference type="Proteomes" id="UP000002425"/>
    </source>
</evidence>
<dbReference type="AlphaFoldDB" id="Q1QB06"/>
<dbReference type="CDD" id="cd00397">
    <property type="entry name" value="DNA_BRE_C"/>
    <property type="match status" value="1"/>
</dbReference>
<dbReference type="Pfam" id="PF00589">
    <property type="entry name" value="Phage_integrase"/>
    <property type="match status" value="1"/>
</dbReference>
<gene>
    <name evidence="3" type="ordered locus">Pcryo_1368</name>
</gene>
<dbReference type="EMBL" id="CP000323">
    <property type="protein sequence ID" value="ABE75147.1"/>
    <property type="molecule type" value="Genomic_DNA"/>
</dbReference>
<dbReference type="GO" id="GO:0015074">
    <property type="term" value="P:DNA integration"/>
    <property type="evidence" value="ECO:0007669"/>
    <property type="project" value="InterPro"/>
</dbReference>
<name>Q1QB06_PSYCK</name>
<dbReference type="HOGENOM" id="CLU_039021_0_0_6"/>
<protein>
    <submittedName>
        <fullName evidence="3">Phage integrase</fullName>
    </submittedName>
</protein>
<dbReference type="InterPro" id="IPR002104">
    <property type="entry name" value="Integrase_catalytic"/>
</dbReference>
<reference evidence="3" key="1">
    <citation type="submission" date="2006-03" db="EMBL/GenBank/DDBJ databases">
        <title>Complete sequence of chromosome of Psychrobacter cryohalolentis K5.</title>
        <authorList>
            <consortium name="US DOE Joint Genome Institute"/>
            <person name="Copeland A."/>
            <person name="Lucas S."/>
            <person name="Lapidus A."/>
            <person name="Barry K."/>
            <person name="Detter J.C."/>
            <person name="Glavina del Rio T."/>
            <person name="Hammon N."/>
            <person name="Israni S."/>
            <person name="Dalin E."/>
            <person name="Tice H."/>
            <person name="Pitluck S."/>
            <person name="Brettin T."/>
            <person name="Bruce D."/>
            <person name="Han C."/>
            <person name="Tapia R."/>
            <person name="Sims D.R."/>
            <person name="Gilna P."/>
            <person name="Schmutz J."/>
            <person name="Larimer F."/>
            <person name="Land M."/>
            <person name="Hauser L."/>
            <person name="Kyrpides N."/>
            <person name="Kim E."/>
            <person name="Richardson P."/>
        </authorList>
    </citation>
    <scope>NUCLEOTIDE SEQUENCE</scope>
    <source>
        <strain evidence="3">K5</strain>
    </source>
</reference>
<dbReference type="PROSITE" id="PS51898">
    <property type="entry name" value="TYR_RECOMBINASE"/>
    <property type="match status" value="1"/>
</dbReference>
<evidence type="ECO:0000313" key="3">
    <source>
        <dbReference type="EMBL" id="ABE75147.1"/>
    </source>
</evidence>
<sequence>MTINRTVYTNIKFDPRNTFTPQQITVIKKLNIPTALLFKTASEFDDKYINTKKDKWTFTFSGQKASVQFIGGKHEVLLKKYILACFVSKNSPIGLSHLNNILTLFFSFNIKSSSISYSKSMDFMKRTTNSREFYFFLFFIKTLCRIDFPEFDIDNLEDLEFIPRPINNSWSNYQNIDAVLKDHDKNLIIKGIHELSFRITSNSSDKVPIGELQDSAVLGLCYVCGIRPVQLARLAVGDINLDSKSKRSNLMRYSIAIPYAKQQKLILDKILIAIPPELARIMLEYELRTQRNKGDQLFNIGSNAIIFVNEAINRQMVRFAPLETRKAIESNNMVQPHYTSSDFRHNVGHSLAMTGASAEEVAHIMGHNSLVAAKHYILATPELALVREKSLGNNPVWQNMISMLLTGAIVSKSEWQGNQVSGIVHNTLYSELGGCNRSYDECPFSEVRSCYGCLYFNPFKEGNHNSVLQSVEREHLDLIELSDSVGNSKNPLIQVYEATSQEIKSVIARCKSIAINPNAITLTNVE</sequence>
<dbReference type="Proteomes" id="UP000002425">
    <property type="component" value="Chromosome"/>
</dbReference>
<keyword evidence="1" id="KW-0233">DNA recombination</keyword>
<dbReference type="RefSeq" id="WP_011513699.1">
    <property type="nucleotide sequence ID" value="NC_007969.1"/>
</dbReference>
<proteinExistence type="predicted"/>
<dbReference type="STRING" id="335284.Pcryo_1368"/>
<dbReference type="eggNOG" id="COG0582">
    <property type="taxonomic scope" value="Bacteria"/>
</dbReference>
<organism evidence="3 4">
    <name type="scientific">Psychrobacter cryohalolentis (strain ATCC BAA-1226 / DSM 17306 / VKM B-2378 / K5)</name>
    <dbReference type="NCBI Taxonomy" id="335284"/>
    <lineage>
        <taxon>Bacteria</taxon>
        <taxon>Pseudomonadati</taxon>
        <taxon>Pseudomonadota</taxon>
        <taxon>Gammaproteobacteria</taxon>
        <taxon>Moraxellales</taxon>
        <taxon>Moraxellaceae</taxon>
        <taxon>Psychrobacter</taxon>
    </lineage>
</organism>
<evidence type="ECO:0000259" key="2">
    <source>
        <dbReference type="PROSITE" id="PS51898"/>
    </source>
</evidence>
<dbReference type="KEGG" id="pcr:Pcryo_1368"/>
<feature type="domain" description="Tyr recombinase" evidence="2">
    <location>
        <begin position="174"/>
        <end position="389"/>
    </location>
</feature>
<evidence type="ECO:0000256" key="1">
    <source>
        <dbReference type="ARBA" id="ARBA00023172"/>
    </source>
</evidence>
<dbReference type="GO" id="GO:0003677">
    <property type="term" value="F:DNA binding"/>
    <property type="evidence" value="ECO:0007669"/>
    <property type="project" value="InterPro"/>
</dbReference>
<accession>Q1QB06</accession>
<dbReference type="GO" id="GO:0006310">
    <property type="term" value="P:DNA recombination"/>
    <property type="evidence" value="ECO:0007669"/>
    <property type="project" value="UniProtKB-KW"/>
</dbReference>
<dbReference type="Gene3D" id="1.10.443.10">
    <property type="entry name" value="Intergrase catalytic core"/>
    <property type="match status" value="1"/>
</dbReference>
<dbReference type="InterPro" id="IPR011010">
    <property type="entry name" value="DNA_brk_join_enz"/>
</dbReference>
<dbReference type="SUPFAM" id="SSF56349">
    <property type="entry name" value="DNA breaking-rejoining enzymes"/>
    <property type="match status" value="1"/>
</dbReference>
<keyword evidence="4" id="KW-1185">Reference proteome</keyword>